<feature type="compositionally biased region" description="Basic and acidic residues" evidence="7">
    <location>
        <begin position="1"/>
        <end position="13"/>
    </location>
</feature>
<dbReference type="InterPro" id="IPR036390">
    <property type="entry name" value="WH_DNA-bd_sf"/>
</dbReference>
<dbReference type="InterPro" id="IPR000210">
    <property type="entry name" value="BTB/POZ_dom"/>
</dbReference>
<dbReference type="GO" id="GO:0003677">
    <property type="term" value="F:DNA binding"/>
    <property type="evidence" value="ECO:0007669"/>
    <property type="project" value="UniProtKB-KW"/>
</dbReference>
<dbReference type="Pfam" id="PF00651">
    <property type="entry name" value="BTB"/>
    <property type="match status" value="1"/>
</dbReference>
<dbReference type="GO" id="GO:0005673">
    <property type="term" value="C:transcription factor TFIIE complex"/>
    <property type="evidence" value="ECO:0007669"/>
    <property type="project" value="InterPro"/>
</dbReference>
<dbReference type="STRING" id="66420.A0A194PU71"/>
<name>A0A194PU71_PAPXU</name>
<feature type="compositionally biased region" description="Basic and acidic residues" evidence="7">
    <location>
        <begin position="22"/>
        <end position="38"/>
    </location>
</feature>
<dbReference type="Proteomes" id="UP000053268">
    <property type="component" value="Unassembled WGS sequence"/>
</dbReference>
<evidence type="ECO:0000259" key="8">
    <source>
        <dbReference type="PROSITE" id="PS50097"/>
    </source>
</evidence>
<comment type="function">
    <text evidence="6">Recruits TFIIH to the initiation complex and stimulates the RNA polymerase II C-terminal domain kinase and DNA-dependent ATPase activities of TFIIH. Both TFIIH and TFIIE are required for promoter clearance by RNA polymerase.</text>
</comment>
<dbReference type="GO" id="GO:0006367">
    <property type="term" value="P:transcription initiation at RNA polymerase II promoter"/>
    <property type="evidence" value="ECO:0007669"/>
    <property type="project" value="InterPro"/>
</dbReference>
<evidence type="ECO:0000256" key="1">
    <source>
        <dbReference type="ARBA" id="ARBA00004123"/>
    </source>
</evidence>
<dbReference type="AlphaFoldDB" id="A0A194PU71"/>
<evidence type="ECO:0000256" key="3">
    <source>
        <dbReference type="ARBA" id="ARBA00023125"/>
    </source>
</evidence>
<accession>A0A194PU71</accession>
<dbReference type="PROSITE" id="PS51351">
    <property type="entry name" value="TFIIE_BETA_C"/>
    <property type="match status" value="1"/>
</dbReference>
<keyword evidence="3" id="KW-0238">DNA-binding</keyword>
<dbReference type="Pfam" id="PF18121">
    <property type="entry name" value="TFA2_Winged_2"/>
    <property type="match status" value="1"/>
</dbReference>
<dbReference type="PANTHER" id="PTHR12716:SF8">
    <property type="entry name" value="TRANSCRIPTION INITIATION FACTOR IIE SUBUNIT BETA"/>
    <property type="match status" value="1"/>
</dbReference>
<dbReference type="Gene3D" id="1.10.10.10">
    <property type="entry name" value="Winged helix-like DNA-binding domain superfamily/Winged helix DNA-binding domain"/>
    <property type="match status" value="1"/>
</dbReference>
<dbReference type="InterPro" id="IPR003166">
    <property type="entry name" value="TFIIE_bsu_DNA-bd"/>
</dbReference>
<evidence type="ECO:0000259" key="9">
    <source>
        <dbReference type="PROSITE" id="PS51351"/>
    </source>
</evidence>
<keyword evidence="2" id="KW-0805">Transcription regulation</keyword>
<evidence type="ECO:0000313" key="10">
    <source>
        <dbReference type="EMBL" id="KPI96867.1"/>
    </source>
</evidence>
<keyword evidence="5" id="KW-0539">Nucleus</keyword>
<evidence type="ECO:0000256" key="5">
    <source>
        <dbReference type="ARBA" id="ARBA00023242"/>
    </source>
</evidence>
<evidence type="ECO:0000313" key="11">
    <source>
        <dbReference type="Proteomes" id="UP000053268"/>
    </source>
</evidence>
<evidence type="ECO:0000256" key="2">
    <source>
        <dbReference type="ARBA" id="ARBA00023015"/>
    </source>
</evidence>
<dbReference type="PROSITE" id="PS50097">
    <property type="entry name" value="BTB"/>
    <property type="match status" value="1"/>
</dbReference>
<evidence type="ECO:0000256" key="7">
    <source>
        <dbReference type="SAM" id="MobiDB-lite"/>
    </source>
</evidence>
<sequence>MDPALLREREAFKKKALATPSIEKKKRDDSQFKDESKKSKSKSSSSVNAQPKIDATNYKTMTGSSSYRFGVLARIVRHMRARHQDGDDHPLTLDEVLDETNQLDVGNKVKQWLQTEALQNNPKIECTPDGKYIFKAVYKIKDKKSLLRLLKQHDLKGLGGILLEDVQESLPHCERALKHLAQEILYITRPTDKKKILFYNDKTAKLDVDEEFVKLWRATAVDAMDDAKIEEYLEKQGIKSMQDHGPRKPIAPKRKKASQKRRQFKKPRDNEHLADNGEFVDMTLAADGHFVKVHQVIIAIASPYIKDLVASANCQHPVIFLNKVSHSTLCAILEYVYTGEVIVSMENLKELVDAGKELHIKGLEDMTLAHATYINSKNETEEDEDKNGMNEIYLETSSIDNFVAEDKV</sequence>
<dbReference type="PANTHER" id="PTHR12716">
    <property type="entry name" value="TRANSCRIPTION INITIATION FACTOR IIE, BETA SUBUNIT"/>
    <property type="match status" value="1"/>
</dbReference>
<feature type="domain" description="TFIIE beta" evidence="9">
    <location>
        <begin position="60"/>
        <end position="141"/>
    </location>
</feature>
<dbReference type="InterPro" id="IPR040501">
    <property type="entry name" value="TFA2_Winged_2"/>
</dbReference>
<reference evidence="10 11" key="1">
    <citation type="journal article" date="2015" name="Nat. Commun.">
        <title>Outbred genome sequencing and CRISPR/Cas9 gene editing in butterflies.</title>
        <authorList>
            <person name="Li X."/>
            <person name="Fan D."/>
            <person name="Zhang W."/>
            <person name="Liu G."/>
            <person name="Zhang L."/>
            <person name="Zhao L."/>
            <person name="Fang X."/>
            <person name="Chen L."/>
            <person name="Dong Y."/>
            <person name="Chen Y."/>
            <person name="Ding Y."/>
            <person name="Zhao R."/>
            <person name="Feng M."/>
            <person name="Zhu Y."/>
            <person name="Feng Y."/>
            <person name="Jiang X."/>
            <person name="Zhu D."/>
            <person name="Xiang H."/>
            <person name="Feng X."/>
            <person name="Li S."/>
            <person name="Wang J."/>
            <person name="Zhang G."/>
            <person name="Kronforst M.R."/>
            <person name="Wang W."/>
        </authorList>
    </citation>
    <scope>NUCLEOTIDE SEQUENCE [LARGE SCALE GENOMIC DNA]</scope>
    <source>
        <strain evidence="10">Ya'a_city_454_Px</strain>
        <tissue evidence="10">Whole body</tissue>
    </source>
</reference>
<dbReference type="InterPro" id="IPR036388">
    <property type="entry name" value="WH-like_DNA-bd_sf"/>
</dbReference>
<dbReference type="SUPFAM" id="SSF46785">
    <property type="entry name" value="Winged helix' DNA-binding domain"/>
    <property type="match status" value="1"/>
</dbReference>
<protein>
    <submittedName>
        <fullName evidence="10">General transcription factor IIE subunit 2</fullName>
    </submittedName>
</protein>
<keyword evidence="4" id="KW-0804">Transcription</keyword>
<proteinExistence type="predicted"/>
<comment type="subcellular location">
    <subcellularLocation>
        <location evidence="1">Nucleus</location>
    </subcellularLocation>
</comment>
<dbReference type="EMBL" id="KQ459592">
    <property type="protein sequence ID" value="KPI96867.1"/>
    <property type="molecule type" value="Genomic_DNA"/>
</dbReference>
<dbReference type="GO" id="GO:0001097">
    <property type="term" value="F:TFIIH-class transcription factor complex binding"/>
    <property type="evidence" value="ECO:0007669"/>
    <property type="project" value="TreeGrafter"/>
</dbReference>
<evidence type="ECO:0000256" key="4">
    <source>
        <dbReference type="ARBA" id="ARBA00023163"/>
    </source>
</evidence>
<dbReference type="InterPro" id="IPR016656">
    <property type="entry name" value="TFIIE-bsu"/>
</dbReference>
<keyword evidence="11" id="KW-1185">Reference proteome</keyword>
<organism evidence="10 11">
    <name type="scientific">Papilio xuthus</name>
    <name type="common">Asian swallowtail butterfly</name>
    <dbReference type="NCBI Taxonomy" id="66420"/>
    <lineage>
        <taxon>Eukaryota</taxon>
        <taxon>Metazoa</taxon>
        <taxon>Ecdysozoa</taxon>
        <taxon>Arthropoda</taxon>
        <taxon>Hexapoda</taxon>
        <taxon>Insecta</taxon>
        <taxon>Pterygota</taxon>
        <taxon>Neoptera</taxon>
        <taxon>Endopterygota</taxon>
        <taxon>Lepidoptera</taxon>
        <taxon>Glossata</taxon>
        <taxon>Ditrysia</taxon>
        <taxon>Papilionoidea</taxon>
        <taxon>Papilionidae</taxon>
        <taxon>Papilioninae</taxon>
        <taxon>Papilio</taxon>
    </lineage>
</organism>
<feature type="domain" description="BTB" evidence="8">
    <location>
        <begin position="280"/>
        <end position="345"/>
    </location>
</feature>
<dbReference type="SMART" id="SM00225">
    <property type="entry name" value="BTB"/>
    <property type="match status" value="1"/>
</dbReference>
<dbReference type="FunFam" id="1.10.10.10:FF:000177">
    <property type="entry name" value="Transcription initiation factor IIE subunit beta"/>
    <property type="match status" value="1"/>
</dbReference>
<dbReference type="InterPro" id="IPR011333">
    <property type="entry name" value="SKP1/BTB/POZ_sf"/>
</dbReference>
<dbReference type="CDD" id="cd18315">
    <property type="entry name" value="BTB_POZ_BAB-like"/>
    <property type="match status" value="1"/>
</dbReference>
<feature type="compositionally biased region" description="Basic residues" evidence="7">
    <location>
        <begin position="250"/>
        <end position="265"/>
    </location>
</feature>
<dbReference type="SUPFAM" id="SSF54695">
    <property type="entry name" value="POZ domain"/>
    <property type="match status" value="1"/>
</dbReference>
<feature type="region of interest" description="Disordered" evidence="7">
    <location>
        <begin position="1"/>
        <end position="59"/>
    </location>
</feature>
<dbReference type="CDD" id="cd07977">
    <property type="entry name" value="TFIIE_beta_winged_helix"/>
    <property type="match status" value="1"/>
</dbReference>
<gene>
    <name evidence="10" type="ORF">RR46_04992</name>
</gene>
<dbReference type="Gene3D" id="3.30.710.10">
    <property type="entry name" value="Potassium Channel Kv1.1, Chain A"/>
    <property type="match status" value="1"/>
</dbReference>
<evidence type="ECO:0000256" key="6">
    <source>
        <dbReference type="ARBA" id="ARBA00025581"/>
    </source>
</evidence>
<feature type="region of interest" description="Disordered" evidence="7">
    <location>
        <begin position="241"/>
        <end position="270"/>
    </location>
</feature>
<dbReference type="Pfam" id="PF02186">
    <property type="entry name" value="TFIIE_beta"/>
    <property type="match status" value="1"/>
</dbReference>